<name>A0A653EW96_9MYCO</name>
<accession>A0A653EW96</accession>
<dbReference type="PANTHER" id="PTHR33608">
    <property type="entry name" value="BLL2464 PROTEIN"/>
    <property type="match status" value="1"/>
</dbReference>
<organism evidence="2">
    <name type="scientific">Mycobacterium riyadhense</name>
    <dbReference type="NCBI Taxonomy" id="486698"/>
    <lineage>
        <taxon>Bacteria</taxon>
        <taxon>Bacillati</taxon>
        <taxon>Actinomycetota</taxon>
        <taxon>Actinomycetes</taxon>
        <taxon>Mycobacteriales</taxon>
        <taxon>Mycobacteriaceae</taxon>
        <taxon>Mycobacterium</taxon>
    </lineage>
</organism>
<reference evidence="2" key="1">
    <citation type="submission" date="2019-05" db="EMBL/GenBank/DDBJ databases">
        <authorList>
            <person name="Naeem R."/>
            <person name="Antony C."/>
            <person name="Guan Q."/>
        </authorList>
    </citation>
    <scope>NUCLEOTIDE SEQUENCE</scope>
    <source>
        <strain evidence="2">2</strain>
    </source>
</reference>
<dbReference type="AlphaFoldDB" id="A0A653EW96"/>
<evidence type="ECO:0000313" key="2">
    <source>
        <dbReference type="EMBL" id="VTP01804.1"/>
    </source>
</evidence>
<sequence>MAGDDIRDIDWKASARSGAVLIKRYVSEKHHKILLVADAGRNMGALAPSGEVKRDVALHVMGAARVDRIGPL</sequence>
<evidence type="ECO:0000259" key="1">
    <source>
        <dbReference type="Pfam" id="PF01882"/>
    </source>
</evidence>
<proteinExistence type="predicted"/>
<protein>
    <recommendedName>
        <fullName evidence="1">DUF58 domain-containing protein</fullName>
    </recommendedName>
</protein>
<dbReference type="Pfam" id="PF01882">
    <property type="entry name" value="DUF58"/>
    <property type="match status" value="1"/>
</dbReference>
<dbReference type="EMBL" id="LR589121">
    <property type="protein sequence ID" value="VTP01804.1"/>
    <property type="molecule type" value="Genomic_DNA"/>
</dbReference>
<dbReference type="PANTHER" id="PTHR33608:SF6">
    <property type="entry name" value="BLL2464 PROTEIN"/>
    <property type="match status" value="1"/>
</dbReference>
<feature type="domain" description="DUF58" evidence="1">
    <location>
        <begin position="2"/>
        <end position="58"/>
    </location>
</feature>
<dbReference type="InterPro" id="IPR002881">
    <property type="entry name" value="DUF58"/>
</dbReference>
<gene>
    <name evidence="2" type="ORF">BIN_B_04204</name>
</gene>